<keyword evidence="11 16" id="KW-0472">Membrane</keyword>
<accession>A0A9D9IHJ7</accession>
<evidence type="ECO:0000256" key="1">
    <source>
        <dbReference type="ARBA" id="ARBA00000287"/>
    </source>
</evidence>
<evidence type="ECO:0000256" key="15">
    <source>
        <dbReference type="RuleBase" id="RU003750"/>
    </source>
</evidence>
<protein>
    <recommendedName>
        <fullName evidence="5">CDP-diacylglycerol--serine O-phosphatidyltransferase</fullName>
        <ecNumber evidence="4">2.7.8.8</ecNumber>
    </recommendedName>
    <alternativeName>
        <fullName evidence="14">Phosphatidylserine synthase</fullName>
    </alternativeName>
</protein>
<feature type="transmembrane region" description="Helical" evidence="16">
    <location>
        <begin position="20"/>
        <end position="44"/>
    </location>
</feature>
<evidence type="ECO:0000313" key="17">
    <source>
        <dbReference type="EMBL" id="MBO8472587.1"/>
    </source>
</evidence>
<evidence type="ECO:0000256" key="5">
    <source>
        <dbReference type="ARBA" id="ARBA00017171"/>
    </source>
</evidence>
<reference evidence="17" key="1">
    <citation type="submission" date="2020-10" db="EMBL/GenBank/DDBJ databases">
        <authorList>
            <person name="Gilroy R."/>
        </authorList>
    </citation>
    <scope>NUCLEOTIDE SEQUENCE</scope>
    <source>
        <strain evidence="17">B1-8020</strain>
    </source>
</reference>
<dbReference type="InterPro" id="IPR050324">
    <property type="entry name" value="CDP-alcohol_PTase-I"/>
</dbReference>
<comment type="similarity">
    <text evidence="3 15">Belongs to the CDP-alcohol phosphatidyltransferase class-I family.</text>
</comment>
<feature type="transmembrane region" description="Helical" evidence="16">
    <location>
        <begin position="200"/>
        <end position="219"/>
    </location>
</feature>
<feature type="transmembrane region" description="Helical" evidence="16">
    <location>
        <begin position="149"/>
        <end position="174"/>
    </location>
</feature>
<keyword evidence="13" id="KW-1208">Phospholipid metabolism</keyword>
<dbReference type="PANTHER" id="PTHR14269">
    <property type="entry name" value="CDP-DIACYLGLYCEROL--GLYCEROL-3-PHOSPHATE 3-PHOSPHATIDYLTRANSFERASE-RELATED"/>
    <property type="match status" value="1"/>
</dbReference>
<evidence type="ECO:0000256" key="14">
    <source>
        <dbReference type="ARBA" id="ARBA00032361"/>
    </source>
</evidence>
<dbReference type="NCBIfam" id="TIGR00473">
    <property type="entry name" value="pssA"/>
    <property type="match status" value="1"/>
</dbReference>
<dbReference type="AlphaFoldDB" id="A0A9D9IHJ7"/>
<dbReference type="GO" id="GO:0003882">
    <property type="term" value="F:CDP-diacylglycerol-serine O-phosphatidyltransferase activity"/>
    <property type="evidence" value="ECO:0007669"/>
    <property type="project" value="UniProtKB-EC"/>
</dbReference>
<dbReference type="PANTHER" id="PTHR14269:SF61">
    <property type="entry name" value="CDP-DIACYLGLYCEROL--SERINE O-PHOSPHATIDYLTRANSFERASE"/>
    <property type="match status" value="1"/>
</dbReference>
<gene>
    <name evidence="17" type="primary">pssA</name>
    <name evidence="17" type="ORF">IAB81_03030</name>
</gene>
<keyword evidence="9 16" id="KW-1133">Transmembrane helix</keyword>
<dbReference type="PROSITE" id="PS00379">
    <property type="entry name" value="CDP_ALCOHOL_P_TRANSF"/>
    <property type="match status" value="1"/>
</dbReference>
<evidence type="ECO:0000256" key="7">
    <source>
        <dbReference type="ARBA" id="ARBA00022679"/>
    </source>
</evidence>
<dbReference type="EMBL" id="JADIMA010000031">
    <property type="protein sequence ID" value="MBO8472587.1"/>
    <property type="molecule type" value="Genomic_DNA"/>
</dbReference>
<evidence type="ECO:0000256" key="13">
    <source>
        <dbReference type="ARBA" id="ARBA00023264"/>
    </source>
</evidence>
<evidence type="ECO:0000256" key="4">
    <source>
        <dbReference type="ARBA" id="ARBA00013174"/>
    </source>
</evidence>
<sequence>MGLIRHIPNTITLLNLVSGVFGIIYAAKGEIACAFAFMLAAAIFDMLDGAAARGLKAYSAIGKELDSLADLVSFGVLPSFMLFIKMQETFMGPLFVTYIPLLAVPCAALRLARFNTDEKQSHGFKGLPVPAAAMFIGSIATIMELFELGWIHNIMAGSFLAMPIVVYIACRLMLSRLPMVSLKSFSKNSDDRLSCSRGRLITVFTIPIAAGLAVLLAFLDNGFMPALAAGTCAMFTMYIMANTINCIFGFKARKAE</sequence>
<feature type="transmembrane region" description="Helical" evidence="16">
    <location>
        <begin position="90"/>
        <end position="112"/>
    </location>
</feature>
<dbReference type="Pfam" id="PF01066">
    <property type="entry name" value="CDP-OH_P_transf"/>
    <property type="match status" value="1"/>
</dbReference>
<evidence type="ECO:0000256" key="10">
    <source>
        <dbReference type="ARBA" id="ARBA00023098"/>
    </source>
</evidence>
<comment type="catalytic activity">
    <reaction evidence="1">
        <text>a CDP-1,2-diacyl-sn-glycerol + L-serine = a 1,2-diacyl-sn-glycero-3-phospho-L-serine + CMP + H(+)</text>
        <dbReference type="Rhea" id="RHEA:16913"/>
        <dbReference type="ChEBI" id="CHEBI:15378"/>
        <dbReference type="ChEBI" id="CHEBI:33384"/>
        <dbReference type="ChEBI" id="CHEBI:57262"/>
        <dbReference type="ChEBI" id="CHEBI:58332"/>
        <dbReference type="ChEBI" id="CHEBI:60377"/>
        <dbReference type="EC" id="2.7.8.8"/>
    </reaction>
</comment>
<dbReference type="Gene3D" id="1.20.120.1760">
    <property type="match status" value="1"/>
</dbReference>
<name>A0A9D9IHJ7_9BACT</name>
<comment type="subcellular location">
    <subcellularLocation>
        <location evidence="2">Endomembrane system</location>
        <topology evidence="2">Multi-pass membrane protein</topology>
    </subcellularLocation>
</comment>
<reference evidence="17" key="2">
    <citation type="journal article" date="2021" name="PeerJ">
        <title>Extensive microbial diversity within the chicken gut microbiome revealed by metagenomics and culture.</title>
        <authorList>
            <person name="Gilroy R."/>
            <person name="Ravi A."/>
            <person name="Getino M."/>
            <person name="Pursley I."/>
            <person name="Horton D.L."/>
            <person name="Alikhan N.F."/>
            <person name="Baker D."/>
            <person name="Gharbi K."/>
            <person name="Hall N."/>
            <person name="Watson M."/>
            <person name="Adriaenssens E.M."/>
            <person name="Foster-Nyarko E."/>
            <person name="Jarju S."/>
            <person name="Secka A."/>
            <person name="Antonio M."/>
            <person name="Oren A."/>
            <person name="Chaudhuri R.R."/>
            <person name="La Ragione R."/>
            <person name="Hildebrand F."/>
            <person name="Pallen M.J."/>
        </authorList>
    </citation>
    <scope>NUCLEOTIDE SEQUENCE</scope>
    <source>
        <strain evidence="17">B1-8020</strain>
    </source>
</reference>
<evidence type="ECO:0000313" key="18">
    <source>
        <dbReference type="Proteomes" id="UP000823604"/>
    </source>
</evidence>
<dbReference type="Proteomes" id="UP000823604">
    <property type="component" value="Unassembled WGS sequence"/>
</dbReference>
<dbReference type="InterPro" id="IPR004533">
    <property type="entry name" value="CDP-diaglyc--ser_O-PTrfase"/>
</dbReference>
<feature type="transmembrane region" description="Helical" evidence="16">
    <location>
        <begin position="225"/>
        <end position="250"/>
    </location>
</feature>
<dbReference type="InterPro" id="IPR043130">
    <property type="entry name" value="CDP-OH_PTrfase_TM_dom"/>
</dbReference>
<keyword evidence="7 15" id="KW-0808">Transferase</keyword>
<evidence type="ECO:0000256" key="11">
    <source>
        <dbReference type="ARBA" id="ARBA00023136"/>
    </source>
</evidence>
<dbReference type="InterPro" id="IPR048254">
    <property type="entry name" value="CDP_ALCOHOL_P_TRANSF_CS"/>
</dbReference>
<dbReference type="GO" id="GO:0016020">
    <property type="term" value="C:membrane"/>
    <property type="evidence" value="ECO:0007669"/>
    <property type="project" value="InterPro"/>
</dbReference>
<dbReference type="GO" id="GO:0008654">
    <property type="term" value="P:phospholipid biosynthetic process"/>
    <property type="evidence" value="ECO:0007669"/>
    <property type="project" value="UniProtKB-KW"/>
</dbReference>
<feature type="transmembrane region" description="Helical" evidence="16">
    <location>
        <begin position="124"/>
        <end position="143"/>
    </location>
</feature>
<keyword evidence="6" id="KW-0444">Lipid biosynthesis</keyword>
<evidence type="ECO:0000256" key="3">
    <source>
        <dbReference type="ARBA" id="ARBA00010441"/>
    </source>
</evidence>
<evidence type="ECO:0000256" key="12">
    <source>
        <dbReference type="ARBA" id="ARBA00023209"/>
    </source>
</evidence>
<dbReference type="InterPro" id="IPR000462">
    <property type="entry name" value="CDP-OH_P_trans"/>
</dbReference>
<keyword evidence="12" id="KW-0594">Phospholipid biosynthesis</keyword>
<evidence type="ECO:0000256" key="6">
    <source>
        <dbReference type="ARBA" id="ARBA00022516"/>
    </source>
</evidence>
<dbReference type="GO" id="GO:0012505">
    <property type="term" value="C:endomembrane system"/>
    <property type="evidence" value="ECO:0007669"/>
    <property type="project" value="UniProtKB-SubCell"/>
</dbReference>
<comment type="caution">
    <text evidence="17">The sequence shown here is derived from an EMBL/GenBank/DDBJ whole genome shotgun (WGS) entry which is preliminary data.</text>
</comment>
<evidence type="ECO:0000256" key="2">
    <source>
        <dbReference type="ARBA" id="ARBA00004127"/>
    </source>
</evidence>
<proteinExistence type="inferred from homology"/>
<dbReference type="EC" id="2.7.8.8" evidence="4"/>
<evidence type="ECO:0000256" key="16">
    <source>
        <dbReference type="SAM" id="Phobius"/>
    </source>
</evidence>
<organism evidence="17 18">
    <name type="scientific">Candidatus Merdivivens pullicola</name>
    <dbReference type="NCBI Taxonomy" id="2840872"/>
    <lineage>
        <taxon>Bacteria</taxon>
        <taxon>Pseudomonadati</taxon>
        <taxon>Bacteroidota</taxon>
        <taxon>Bacteroidia</taxon>
        <taxon>Bacteroidales</taxon>
        <taxon>Muribaculaceae</taxon>
        <taxon>Muribaculaceae incertae sedis</taxon>
        <taxon>Candidatus Merdivivens</taxon>
    </lineage>
</organism>
<keyword evidence="8 16" id="KW-0812">Transmembrane</keyword>
<evidence type="ECO:0000256" key="9">
    <source>
        <dbReference type="ARBA" id="ARBA00022989"/>
    </source>
</evidence>
<evidence type="ECO:0000256" key="8">
    <source>
        <dbReference type="ARBA" id="ARBA00022692"/>
    </source>
</evidence>
<keyword evidence="10" id="KW-0443">Lipid metabolism</keyword>